<feature type="chain" id="PRO_5035812122" evidence="1">
    <location>
        <begin position="21"/>
        <end position="163"/>
    </location>
</feature>
<dbReference type="Proteomes" id="UP000694240">
    <property type="component" value="Chromosome 4"/>
</dbReference>
<keyword evidence="3" id="KW-1185">Reference proteome</keyword>
<evidence type="ECO:0000313" key="2">
    <source>
        <dbReference type="EMBL" id="KAG7618786.1"/>
    </source>
</evidence>
<organism evidence="2 3">
    <name type="scientific">Arabidopsis thaliana x Arabidopsis arenosa</name>
    <dbReference type="NCBI Taxonomy" id="1240361"/>
    <lineage>
        <taxon>Eukaryota</taxon>
        <taxon>Viridiplantae</taxon>
        <taxon>Streptophyta</taxon>
        <taxon>Embryophyta</taxon>
        <taxon>Tracheophyta</taxon>
        <taxon>Spermatophyta</taxon>
        <taxon>Magnoliopsida</taxon>
        <taxon>eudicotyledons</taxon>
        <taxon>Gunneridae</taxon>
        <taxon>Pentapetalae</taxon>
        <taxon>rosids</taxon>
        <taxon>malvids</taxon>
        <taxon>Brassicales</taxon>
        <taxon>Brassicaceae</taxon>
        <taxon>Camelineae</taxon>
        <taxon>Arabidopsis</taxon>
    </lineage>
</organism>
<dbReference type="SMR" id="A0A8T2E6N3"/>
<gene>
    <name evidence="2" type="ORF">ISN45_At04g040040</name>
</gene>
<dbReference type="EMBL" id="JAEFBK010000004">
    <property type="protein sequence ID" value="KAG7618786.1"/>
    <property type="molecule type" value="Genomic_DNA"/>
</dbReference>
<evidence type="ECO:0000256" key="1">
    <source>
        <dbReference type="SAM" id="SignalP"/>
    </source>
</evidence>
<feature type="signal peptide" evidence="1">
    <location>
        <begin position="1"/>
        <end position="20"/>
    </location>
</feature>
<evidence type="ECO:0000313" key="3">
    <source>
        <dbReference type="Proteomes" id="UP000694240"/>
    </source>
</evidence>
<sequence>MDMLWHKSSLFLELLHYLLMKLSKLKEKDKMKPSKGKTPFLLLVQILEVLNKERNGRALLANFAEEWSRLETAFKHVRGVFEFRFKGYKSVGKETLTDLFEGLSKLRRGYWSDSVGFFEEENGRDKCKCCMNCLKATHFNNVKVSYKALQTEVTAGSASGFNG</sequence>
<keyword evidence="1" id="KW-0732">Signal</keyword>
<dbReference type="AlphaFoldDB" id="A0A8T2E6N3"/>
<reference evidence="2 3" key="1">
    <citation type="submission" date="2020-12" db="EMBL/GenBank/DDBJ databases">
        <title>Concerted genomic and epigenomic changes stabilize Arabidopsis allopolyploids.</title>
        <authorList>
            <person name="Chen Z."/>
        </authorList>
    </citation>
    <scope>NUCLEOTIDE SEQUENCE [LARGE SCALE GENOMIC DNA]</scope>
    <source>
        <strain evidence="2">Allo738</strain>
        <tissue evidence="2">Leaf</tissue>
    </source>
</reference>
<accession>A0A8T2E6N3</accession>
<name>A0A8T2E6N3_9BRAS</name>
<protein>
    <submittedName>
        <fullName evidence="2">Uncharacterized protein</fullName>
    </submittedName>
</protein>
<comment type="caution">
    <text evidence="2">The sequence shown here is derived from an EMBL/GenBank/DDBJ whole genome shotgun (WGS) entry which is preliminary data.</text>
</comment>
<proteinExistence type="predicted"/>